<organism evidence="2 3">
    <name type="scientific">Psylliodes chrysocephalus</name>
    <dbReference type="NCBI Taxonomy" id="3402493"/>
    <lineage>
        <taxon>Eukaryota</taxon>
        <taxon>Metazoa</taxon>
        <taxon>Ecdysozoa</taxon>
        <taxon>Arthropoda</taxon>
        <taxon>Hexapoda</taxon>
        <taxon>Insecta</taxon>
        <taxon>Pterygota</taxon>
        <taxon>Neoptera</taxon>
        <taxon>Endopterygota</taxon>
        <taxon>Coleoptera</taxon>
        <taxon>Polyphaga</taxon>
        <taxon>Cucujiformia</taxon>
        <taxon>Chrysomeloidea</taxon>
        <taxon>Chrysomelidae</taxon>
        <taxon>Galerucinae</taxon>
        <taxon>Alticini</taxon>
        <taxon>Psylliodes</taxon>
    </lineage>
</organism>
<name>A0A9P0CFZ1_9CUCU</name>
<dbReference type="Proteomes" id="UP001153636">
    <property type="component" value="Chromosome 13"/>
</dbReference>
<accession>A0A9P0CFZ1</accession>
<feature type="region of interest" description="Disordered" evidence="1">
    <location>
        <begin position="152"/>
        <end position="188"/>
    </location>
</feature>
<evidence type="ECO:0000256" key="1">
    <source>
        <dbReference type="SAM" id="MobiDB-lite"/>
    </source>
</evidence>
<dbReference type="EMBL" id="OV651825">
    <property type="protein sequence ID" value="CAH1102792.1"/>
    <property type="molecule type" value="Genomic_DNA"/>
</dbReference>
<dbReference type="AlphaFoldDB" id="A0A9P0CFZ1"/>
<dbReference type="OrthoDB" id="6780692at2759"/>
<feature type="compositionally biased region" description="Acidic residues" evidence="1">
    <location>
        <begin position="173"/>
        <end position="186"/>
    </location>
</feature>
<feature type="compositionally biased region" description="Basic and acidic residues" evidence="1">
    <location>
        <begin position="158"/>
        <end position="172"/>
    </location>
</feature>
<gene>
    <name evidence="2" type="ORF">PSYICH_LOCUS3791</name>
</gene>
<proteinExistence type="predicted"/>
<reference evidence="2" key="1">
    <citation type="submission" date="2022-01" db="EMBL/GenBank/DDBJ databases">
        <authorList>
            <person name="King R."/>
        </authorList>
    </citation>
    <scope>NUCLEOTIDE SEQUENCE</scope>
</reference>
<sequence>MKAMQKKYNLMKIICEQKLIGPGMSSRARRLVAVAVNNVVPENSDNIAKNAAEEEVFLETINTQLHNDNVEFYEVDEESILSPIPAPSDTTNGNNIENVQGLLLPIEYFNEQIIEEAINNIGDQETEEDIVNRIEDNFERAEVEEEIKLISKTKRTKKNNEASTSRELRGEEETADSPDQEQESNEPAELHNLIKRKRARKHDVNPSSWFQNINKINREKGIEYSGKKKLENEWKYDIPKHKKILKNPCDCRIKIISKKIQCNIATEEYRQTIFKLFWEHMNWQERKVYIQTLVRVEPVKRRRGTNESSRRNSSFKYFLKADN</sequence>
<evidence type="ECO:0000313" key="2">
    <source>
        <dbReference type="EMBL" id="CAH1102792.1"/>
    </source>
</evidence>
<evidence type="ECO:0000313" key="3">
    <source>
        <dbReference type="Proteomes" id="UP001153636"/>
    </source>
</evidence>
<keyword evidence="3" id="KW-1185">Reference proteome</keyword>
<protein>
    <submittedName>
        <fullName evidence="2">Uncharacterized protein</fullName>
    </submittedName>
</protein>